<gene>
    <name evidence="1" type="ORF">BDV38DRAFT_282647</name>
</gene>
<sequence>MSVPSSEDTKIARGDSITVDNAIDPVRNGRTEAGYFFMNYQVMDPSIPIRSLSWDTWTTFLTGQCAYSPTEHLLKCTIDGEDPIYIFHDIQWKSTLSRLKKLGKKVFFEIVSKKDTYAEMGIELPEPEPAVISPRSPVFGEPHHWRQRLSGI</sequence>
<dbReference type="Proteomes" id="UP000325672">
    <property type="component" value="Unassembled WGS sequence"/>
</dbReference>
<protein>
    <submittedName>
        <fullName evidence="1">Uncharacterized protein</fullName>
    </submittedName>
</protein>
<proteinExistence type="predicted"/>
<dbReference type="EMBL" id="ML743575">
    <property type="protein sequence ID" value="KAE8137712.1"/>
    <property type="molecule type" value="Genomic_DNA"/>
</dbReference>
<dbReference type="GeneID" id="43644043"/>
<keyword evidence="2" id="KW-1185">Reference proteome</keyword>
<dbReference type="RefSeq" id="XP_031913775.1">
    <property type="nucleotide sequence ID" value="XM_032059833.1"/>
</dbReference>
<accession>A0A5N6SSW1</accession>
<evidence type="ECO:0000313" key="2">
    <source>
        <dbReference type="Proteomes" id="UP000325672"/>
    </source>
</evidence>
<name>A0A5N6SSW1_ASPPS</name>
<reference evidence="1 2" key="1">
    <citation type="submission" date="2019-04" db="EMBL/GenBank/DDBJ databases">
        <title>Friends and foes A comparative genomics study of 23 Aspergillus species from section Flavi.</title>
        <authorList>
            <consortium name="DOE Joint Genome Institute"/>
            <person name="Kjaerbolling I."/>
            <person name="Vesth T."/>
            <person name="Frisvad J.C."/>
            <person name="Nybo J.L."/>
            <person name="Theobald S."/>
            <person name="Kildgaard S."/>
            <person name="Isbrandt T."/>
            <person name="Kuo A."/>
            <person name="Sato A."/>
            <person name="Lyhne E.K."/>
            <person name="Kogle M.E."/>
            <person name="Wiebenga A."/>
            <person name="Kun R.S."/>
            <person name="Lubbers R.J."/>
            <person name="Makela M.R."/>
            <person name="Barry K."/>
            <person name="Chovatia M."/>
            <person name="Clum A."/>
            <person name="Daum C."/>
            <person name="Haridas S."/>
            <person name="He G."/>
            <person name="LaButti K."/>
            <person name="Lipzen A."/>
            <person name="Mondo S."/>
            <person name="Riley R."/>
            <person name="Salamov A."/>
            <person name="Simmons B.A."/>
            <person name="Magnuson J.K."/>
            <person name="Henrissat B."/>
            <person name="Mortensen U.H."/>
            <person name="Larsen T.O."/>
            <person name="Devries R.P."/>
            <person name="Grigoriev I.V."/>
            <person name="Machida M."/>
            <person name="Baker S.E."/>
            <person name="Andersen M.R."/>
        </authorList>
    </citation>
    <scope>NUCLEOTIDE SEQUENCE [LARGE SCALE GENOMIC DNA]</scope>
    <source>
        <strain evidence="1 2">CBS 117625</strain>
    </source>
</reference>
<evidence type="ECO:0000313" key="1">
    <source>
        <dbReference type="EMBL" id="KAE8137712.1"/>
    </source>
</evidence>
<organism evidence="1 2">
    <name type="scientific">Aspergillus pseudotamarii</name>
    <dbReference type="NCBI Taxonomy" id="132259"/>
    <lineage>
        <taxon>Eukaryota</taxon>
        <taxon>Fungi</taxon>
        <taxon>Dikarya</taxon>
        <taxon>Ascomycota</taxon>
        <taxon>Pezizomycotina</taxon>
        <taxon>Eurotiomycetes</taxon>
        <taxon>Eurotiomycetidae</taxon>
        <taxon>Eurotiales</taxon>
        <taxon>Aspergillaceae</taxon>
        <taxon>Aspergillus</taxon>
        <taxon>Aspergillus subgen. Circumdati</taxon>
    </lineage>
</organism>
<dbReference type="AlphaFoldDB" id="A0A5N6SSW1"/>